<keyword evidence="2" id="KW-1185">Reference proteome</keyword>
<proteinExistence type="predicted"/>
<accession>A0A6B0R009</accession>
<dbReference type="AlphaFoldDB" id="A0A6B0R009"/>
<name>A0A6B0R009_9CETA</name>
<gene>
    <name evidence="1" type="ORF">E5288_WYG009690</name>
</gene>
<evidence type="ECO:0000313" key="1">
    <source>
        <dbReference type="EMBL" id="MXQ82562.1"/>
    </source>
</evidence>
<protein>
    <submittedName>
        <fullName evidence="1">Uncharacterized protein</fullName>
    </submittedName>
</protein>
<dbReference type="EMBL" id="VBQZ03000013">
    <property type="protein sequence ID" value="MXQ82562.1"/>
    <property type="molecule type" value="Genomic_DNA"/>
</dbReference>
<dbReference type="Proteomes" id="UP000322234">
    <property type="component" value="Unassembled WGS sequence"/>
</dbReference>
<evidence type="ECO:0000313" key="2">
    <source>
        <dbReference type="Proteomes" id="UP000322234"/>
    </source>
</evidence>
<reference evidence="1" key="1">
    <citation type="submission" date="2019-10" db="EMBL/GenBank/DDBJ databases">
        <title>The sequence and de novo assembly of the wild yak genome.</title>
        <authorList>
            <person name="Liu Y."/>
        </authorList>
    </citation>
    <scope>NUCLEOTIDE SEQUENCE [LARGE SCALE GENOMIC DNA]</scope>
    <source>
        <strain evidence="1">WY2019</strain>
    </source>
</reference>
<sequence>MKKRLSSKKHHQGLRDKCRNAARVRALLGAHLIHFKMRDLPDSRIGARSGRYNDLEDGQTDSGLAEELSVLHDEECQLKITTADVLSPLLGRHLLICRVLGAPVSDPRMTLLRISAPGCVPSDTRSSVVINVPLALCPPGNA</sequence>
<organism evidence="1 2">
    <name type="scientific">Bos mutus</name>
    <name type="common">wild yak</name>
    <dbReference type="NCBI Taxonomy" id="72004"/>
    <lineage>
        <taxon>Eukaryota</taxon>
        <taxon>Metazoa</taxon>
        <taxon>Chordata</taxon>
        <taxon>Craniata</taxon>
        <taxon>Vertebrata</taxon>
        <taxon>Euteleostomi</taxon>
        <taxon>Mammalia</taxon>
        <taxon>Eutheria</taxon>
        <taxon>Laurasiatheria</taxon>
        <taxon>Artiodactyla</taxon>
        <taxon>Ruminantia</taxon>
        <taxon>Pecora</taxon>
        <taxon>Bovidae</taxon>
        <taxon>Bovinae</taxon>
        <taxon>Bos</taxon>
    </lineage>
</organism>
<comment type="caution">
    <text evidence="1">The sequence shown here is derived from an EMBL/GenBank/DDBJ whole genome shotgun (WGS) entry which is preliminary data.</text>
</comment>